<keyword evidence="4" id="KW-1185">Reference proteome</keyword>
<keyword evidence="1" id="KW-0812">Transmembrane</keyword>
<evidence type="ECO:0000259" key="2">
    <source>
        <dbReference type="Pfam" id="PF20151"/>
    </source>
</evidence>
<reference evidence="3 4" key="1">
    <citation type="submission" date="2014-04" db="EMBL/GenBank/DDBJ databases">
        <title>Evolutionary Origins and Diversification of the Mycorrhizal Mutualists.</title>
        <authorList>
            <consortium name="DOE Joint Genome Institute"/>
            <consortium name="Mycorrhizal Genomics Consortium"/>
            <person name="Kohler A."/>
            <person name="Kuo A."/>
            <person name="Nagy L.G."/>
            <person name="Floudas D."/>
            <person name="Copeland A."/>
            <person name="Barry K.W."/>
            <person name="Cichocki N."/>
            <person name="Veneault-Fourrey C."/>
            <person name="LaButti K."/>
            <person name="Lindquist E.A."/>
            <person name="Lipzen A."/>
            <person name="Lundell T."/>
            <person name="Morin E."/>
            <person name="Murat C."/>
            <person name="Riley R."/>
            <person name="Ohm R."/>
            <person name="Sun H."/>
            <person name="Tunlid A."/>
            <person name="Henrissat B."/>
            <person name="Grigoriev I.V."/>
            <person name="Hibbett D.S."/>
            <person name="Martin F."/>
        </authorList>
    </citation>
    <scope>NUCLEOTIDE SEQUENCE [LARGE SCALE GENOMIC DNA]</scope>
    <source>
        <strain evidence="3 4">FD-317 M1</strain>
    </source>
</reference>
<keyword evidence="1" id="KW-1133">Transmembrane helix</keyword>
<feature type="domain" description="DUF6533" evidence="2">
    <location>
        <begin position="25"/>
        <end position="67"/>
    </location>
</feature>
<feature type="transmembrane region" description="Helical" evidence="1">
    <location>
        <begin position="122"/>
        <end position="143"/>
    </location>
</feature>
<dbReference type="Pfam" id="PF20151">
    <property type="entry name" value="DUF6533"/>
    <property type="match status" value="1"/>
</dbReference>
<evidence type="ECO:0000256" key="1">
    <source>
        <dbReference type="SAM" id="Phobius"/>
    </source>
</evidence>
<feature type="transmembrane region" description="Helical" evidence="1">
    <location>
        <begin position="20"/>
        <end position="39"/>
    </location>
</feature>
<dbReference type="EMBL" id="KN834845">
    <property type="protein sequence ID" value="KIK52287.1"/>
    <property type="molecule type" value="Genomic_DNA"/>
</dbReference>
<dbReference type="Proteomes" id="UP000053593">
    <property type="component" value="Unassembled WGS sequence"/>
</dbReference>
<gene>
    <name evidence="3" type="ORF">GYMLUDRAFT_49989</name>
</gene>
<feature type="transmembrane region" description="Helical" evidence="1">
    <location>
        <begin position="249"/>
        <end position="268"/>
    </location>
</feature>
<evidence type="ECO:0000313" key="4">
    <source>
        <dbReference type="Proteomes" id="UP000053593"/>
    </source>
</evidence>
<sequence length="300" mass="33760">MDGSALFDLLFEAIRNSRSAYASVIAPFTILLYDCFLTFDQEITYIWNSHWTMVKILYLFAKYYGLVHLAFTLIVSSASNPSAESCKMYLWWTTLGGPIIFTTSVNLILGLRLYALYQSSKLVLALIVFLTIGEFVAELWGSVNSVILETRVPLIDLDALELLIPDIERVFPGCAFGQLPSLHFTLASYIPNLCVSGIFFCLMAYKCFKSAPWQLWFVSWNRNADQHVNINGNSPPEYVITYFIRDGTIFFFLVFSAVLVAMLTMVLQPTLGGISIPWVVAAYSFAVNIYVVVLDSICDP</sequence>
<dbReference type="OrthoDB" id="2675435at2759"/>
<feature type="transmembrane region" description="Helical" evidence="1">
    <location>
        <begin position="90"/>
        <end position="115"/>
    </location>
</feature>
<keyword evidence="1" id="KW-0472">Membrane</keyword>
<organism evidence="3 4">
    <name type="scientific">Collybiopsis luxurians FD-317 M1</name>
    <dbReference type="NCBI Taxonomy" id="944289"/>
    <lineage>
        <taxon>Eukaryota</taxon>
        <taxon>Fungi</taxon>
        <taxon>Dikarya</taxon>
        <taxon>Basidiomycota</taxon>
        <taxon>Agaricomycotina</taxon>
        <taxon>Agaricomycetes</taxon>
        <taxon>Agaricomycetidae</taxon>
        <taxon>Agaricales</taxon>
        <taxon>Marasmiineae</taxon>
        <taxon>Omphalotaceae</taxon>
        <taxon>Collybiopsis</taxon>
        <taxon>Collybiopsis luxurians</taxon>
    </lineage>
</organism>
<feature type="transmembrane region" description="Helical" evidence="1">
    <location>
        <begin position="274"/>
        <end position="294"/>
    </location>
</feature>
<dbReference type="InterPro" id="IPR045340">
    <property type="entry name" value="DUF6533"/>
</dbReference>
<evidence type="ECO:0000313" key="3">
    <source>
        <dbReference type="EMBL" id="KIK52287.1"/>
    </source>
</evidence>
<feature type="transmembrane region" description="Helical" evidence="1">
    <location>
        <begin position="60"/>
        <end position="78"/>
    </location>
</feature>
<name>A0A0D0C378_9AGAR</name>
<dbReference type="HOGENOM" id="CLU_035509_9_1_1"/>
<accession>A0A0D0C378</accession>
<dbReference type="AlphaFoldDB" id="A0A0D0C378"/>
<proteinExistence type="predicted"/>
<feature type="transmembrane region" description="Helical" evidence="1">
    <location>
        <begin position="186"/>
        <end position="205"/>
    </location>
</feature>
<protein>
    <recommendedName>
        <fullName evidence="2">DUF6533 domain-containing protein</fullName>
    </recommendedName>
</protein>